<evidence type="ECO:0000256" key="1">
    <source>
        <dbReference type="ARBA" id="ARBA00004141"/>
    </source>
</evidence>
<dbReference type="GO" id="GO:0008519">
    <property type="term" value="F:ammonium channel activity"/>
    <property type="evidence" value="ECO:0007669"/>
    <property type="project" value="InterPro"/>
</dbReference>
<dbReference type="PANTHER" id="PTHR43029:SF11">
    <property type="entry name" value="AMMONIUM TRANSPORTER"/>
    <property type="match status" value="1"/>
</dbReference>
<comment type="subcellular location">
    <subcellularLocation>
        <location evidence="1">Membrane</location>
        <topology evidence="1">Multi-pass membrane protein</topology>
    </subcellularLocation>
</comment>
<evidence type="ECO:0000256" key="7">
    <source>
        <dbReference type="ARBA" id="ARBA00023177"/>
    </source>
</evidence>
<feature type="transmembrane region" description="Helical" evidence="8">
    <location>
        <begin position="185"/>
        <end position="202"/>
    </location>
</feature>
<feature type="transmembrane region" description="Helical" evidence="8">
    <location>
        <begin position="331"/>
        <end position="352"/>
    </location>
</feature>
<feature type="transmembrane region" description="Helical" evidence="8">
    <location>
        <begin position="300"/>
        <end position="319"/>
    </location>
</feature>
<evidence type="ECO:0000256" key="8">
    <source>
        <dbReference type="SAM" id="Phobius"/>
    </source>
</evidence>
<dbReference type="InterPro" id="IPR029020">
    <property type="entry name" value="Ammonium/urea_transptr"/>
</dbReference>
<feature type="domain" description="Ammonium transporter AmtB-like" evidence="9">
    <location>
        <begin position="408"/>
        <end position="558"/>
    </location>
</feature>
<evidence type="ECO:0000259" key="9">
    <source>
        <dbReference type="Pfam" id="PF00909"/>
    </source>
</evidence>
<organism evidence="10">
    <name type="scientific">Fagus sylvatica</name>
    <name type="common">Beechnut</name>
    <dbReference type="NCBI Taxonomy" id="28930"/>
    <lineage>
        <taxon>Eukaryota</taxon>
        <taxon>Viridiplantae</taxon>
        <taxon>Streptophyta</taxon>
        <taxon>Embryophyta</taxon>
        <taxon>Tracheophyta</taxon>
        <taxon>Spermatophyta</taxon>
        <taxon>Magnoliopsida</taxon>
        <taxon>eudicotyledons</taxon>
        <taxon>Gunneridae</taxon>
        <taxon>Pentapetalae</taxon>
        <taxon>rosids</taxon>
        <taxon>fabids</taxon>
        <taxon>Fagales</taxon>
        <taxon>Fagaceae</taxon>
        <taxon>Fagus</taxon>
    </lineage>
</organism>
<comment type="similarity">
    <text evidence="2">Belongs to the ammonia transporter channel (TC 1.A.11.2) family.</text>
</comment>
<feature type="transmembrane region" description="Helical" evidence="8">
    <location>
        <begin position="415"/>
        <end position="435"/>
    </location>
</feature>
<feature type="transmembrane region" description="Helical" evidence="8">
    <location>
        <begin position="388"/>
        <end position="409"/>
    </location>
</feature>
<keyword evidence="5 8" id="KW-1133">Transmembrane helix</keyword>
<dbReference type="PANTHER" id="PTHR43029">
    <property type="entry name" value="AMMONIUM TRANSPORTER MEP2"/>
    <property type="match status" value="1"/>
</dbReference>
<keyword evidence="4 8" id="KW-0812">Transmembrane</keyword>
<keyword evidence="6 8" id="KW-0472">Membrane</keyword>
<name>A0A2N9G6W1_FAGSY</name>
<evidence type="ECO:0000256" key="4">
    <source>
        <dbReference type="ARBA" id="ARBA00022692"/>
    </source>
</evidence>
<dbReference type="EMBL" id="OIVN01001546">
    <property type="protein sequence ID" value="SPC95160.1"/>
    <property type="molecule type" value="Genomic_DNA"/>
</dbReference>
<accession>A0A2N9G6W1</accession>
<dbReference type="SUPFAM" id="SSF111352">
    <property type="entry name" value="Ammonium transporter"/>
    <property type="match status" value="2"/>
</dbReference>
<dbReference type="GO" id="GO:0005886">
    <property type="term" value="C:plasma membrane"/>
    <property type="evidence" value="ECO:0007669"/>
    <property type="project" value="TreeGrafter"/>
</dbReference>
<dbReference type="InterPro" id="IPR018047">
    <property type="entry name" value="Ammonium_transpt_CS"/>
</dbReference>
<evidence type="ECO:0000256" key="3">
    <source>
        <dbReference type="ARBA" id="ARBA00022448"/>
    </source>
</evidence>
<feature type="transmembrane region" description="Helical" evidence="8">
    <location>
        <begin position="119"/>
        <end position="138"/>
    </location>
</feature>
<evidence type="ECO:0000256" key="2">
    <source>
        <dbReference type="ARBA" id="ARBA00005887"/>
    </source>
</evidence>
<sequence length="591" mass="65297">MASPPLPLNLMPNEASPEWLNKGDNAWQLTAATLVGIQSVPGLVILYGSIVKKKWAVNSAFMALYAFAAVLVCWVGWGYQMSFGNLHIHFLGRPDVALNEKFLLNQTFNGYYLPNATMVYFQFVFAAITLILIAGALLGRMNFHAWMLFVPLWLTFSYTICAFSIWSPNGWLSKMGIIDYSGGYVIHLSSGVAGFTAAYWVGPRALKHRERFPPNNILLMLAGAGLLWMGWIGFNGGDPYTVSTDASLAVLNTHVCTATSLLMWLLLDILFFGKPSVIGANQGMITGLVCITPAAGQRRFGGLVVVGLRFAIVVVWVCVLGGCHEIRWCGFVFWVVAMRFGGVGLGLPAWVWVCRRGYGGFGWLPWDSVAWVWICRRGLWWVWVCQRGLWWVWVAGVGIVGFGWAGMGVGVVQGWAAILMGIMSGSIPWFTMMVLHKRIWLLKQVDDTYAVFHTHAVAGSLGGLLAGLFAEPKLCRLFYGETSSWERNVGIFYGLHNSNTKAGLRQMGIQCLGIVFVVVLNIVTTSIVCFVVSYVVPLRLSEDELQTGDDAIHGEEAYALWGDGEKERFMSSKHNLTYGDNFPSKGEVQMA</sequence>
<feature type="transmembrane region" description="Helical" evidence="8">
    <location>
        <begin position="145"/>
        <end position="165"/>
    </location>
</feature>
<feature type="transmembrane region" description="Helical" evidence="8">
    <location>
        <begin position="26"/>
        <end position="48"/>
    </location>
</feature>
<dbReference type="InterPro" id="IPR024041">
    <property type="entry name" value="NH4_transpt_AmtB-like_dom"/>
</dbReference>
<feature type="transmembrane region" description="Helical" evidence="8">
    <location>
        <begin position="511"/>
        <end position="536"/>
    </location>
</feature>
<proteinExistence type="inferred from homology"/>
<feature type="transmembrane region" description="Helical" evidence="8">
    <location>
        <begin position="55"/>
        <end position="77"/>
    </location>
</feature>
<dbReference type="Pfam" id="PF00909">
    <property type="entry name" value="Ammonium_transp"/>
    <property type="match status" value="2"/>
</dbReference>
<keyword evidence="7" id="KW-0924">Ammonia transport</keyword>
<feature type="transmembrane region" description="Helical" evidence="8">
    <location>
        <begin position="214"/>
        <end position="234"/>
    </location>
</feature>
<evidence type="ECO:0000256" key="5">
    <source>
        <dbReference type="ARBA" id="ARBA00022989"/>
    </source>
</evidence>
<dbReference type="InterPro" id="IPR001905">
    <property type="entry name" value="Ammonium_transpt"/>
</dbReference>
<dbReference type="Gene3D" id="1.10.3430.10">
    <property type="entry name" value="Ammonium transporter AmtB like domains"/>
    <property type="match status" value="2"/>
</dbReference>
<protein>
    <recommendedName>
        <fullName evidence="9">Ammonium transporter AmtB-like domain-containing protein</fullName>
    </recommendedName>
</protein>
<evidence type="ECO:0000256" key="6">
    <source>
        <dbReference type="ARBA" id="ARBA00023136"/>
    </source>
</evidence>
<dbReference type="PROSITE" id="PS01219">
    <property type="entry name" value="AMMONIUM_TRANSP"/>
    <property type="match status" value="1"/>
</dbReference>
<gene>
    <name evidence="10" type="ORF">FSB_LOCUS23042</name>
</gene>
<feature type="transmembrane region" description="Helical" evidence="8">
    <location>
        <begin position="276"/>
        <end position="294"/>
    </location>
</feature>
<keyword evidence="3" id="KW-0813">Transport</keyword>
<reference evidence="10" key="1">
    <citation type="submission" date="2018-02" db="EMBL/GenBank/DDBJ databases">
        <authorList>
            <person name="Cohen D.B."/>
            <person name="Kent A.D."/>
        </authorList>
    </citation>
    <scope>NUCLEOTIDE SEQUENCE</scope>
</reference>
<evidence type="ECO:0000313" key="10">
    <source>
        <dbReference type="EMBL" id="SPC95160.1"/>
    </source>
</evidence>
<feature type="domain" description="Ammonium transporter AmtB-like" evidence="9">
    <location>
        <begin position="26"/>
        <end position="318"/>
    </location>
</feature>
<feature type="transmembrane region" description="Helical" evidence="8">
    <location>
        <begin position="246"/>
        <end position="267"/>
    </location>
</feature>
<dbReference type="AlphaFoldDB" id="A0A2N9G6W1"/>